<evidence type="ECO:0000256" key="1">
    <source>
        <dbReference type="SAM" id="MobiDB-lite"/>
    </source>
</evidence>
<dbReference type="AlphaFoldDB" id="A0A9Q7XNJ6"/>
<feature type="compositionally biased region" description="Low complexity" evidence="1">
    <location>
        <begin position="43"/>
        <end position="60"/>
    </location>
</feature>
<evidence type="ECO:0000313" key="2">
    <source>
        <dbReference type="EMBL" id="SPD64668.1"/>
    </source>
</evidence>
<gene>
    <name evidence="2" type="ORF">CBM2636_11691</name>
</gene>
<feature type="compositionally biased region" description="Low complexity" evidence="1">
    <location>
        <begin position="309"/>
        <end position="322"/>
    </location>
</feature>
<dbReference type="Proteomes" id="UP000254259">
    <property type="component" value="Chromosome CBM2636"/>
</dbReference>
<feature type="region of interest" description="Disordered" evidence="1">
    <location>
        <begin position="230"/>
        <end position="250"/>
    </location>
</feature>
<feature type="compositionally biased region" description="Pro residues" evidence="1">
    <location>
        <begin position="1"/>
        <end position="19"/>
    </location>
</feature>
<proteinExistence type="predicted"/>
<feature type="compositionally biased region" description="Pro residues" evidence="1">
    <location>
        <begin position="106"/>
        <end position="129"/>
    </location>
</feature>
<name>A0A9Q7XNJ6_9BURK</name>
<feature type="region of interest" description="Disordered" evidence="1">
    <location>
        <begin position="299"/>
        <end position="322"/>
    </location>
</feature>
<protein>
    <submittedName>
        <fullName evidence="2">Uncharacterized protein</fullName>
    </submittedName>
</protein>
<reference evidence="2 3" key="1">
    <citation type="submission" date="2018-01" db="EMBL/GenBank/DDBJ databases">
        <authorList>
            <person name="Clerissi C."/>
        </authorList>
    </citation>
    <scope>NUCLEOTIDE SEQUENCE [LARGE SCALE GENOMIC DNA]</scope>
    <source>
        <strain evidence="2">Cupriavidus taiwanensis SWF 66322</strain>
    </source>
</reference>
<accession>A0A9Q7XNJ6</accession>
<feature type="region of interest" description="Disordered" evidence="1">
    <location>
        <begin position="1"/>
        <end position="60"/>
    </location>
</feature>
<feature type="region of interest" description="Disordered" evidence="1">
    <location>
        <begin position="106"/>
        <end position="132"/>
    </location>
</feature>
<dbReference type="EMBL" id="LT984813">
    <property type="protein sequence ID" value="SPD64668.1"/>
    <property type="molecule type" value="Genomic_DNA"/>
</dbReference>
<evidence type="ECO:0000313" key="3">
    <source>
        <dbReference type="Proteomes" id="UP000254259"/>
    </source>
</evidence>
<sequence length="322" mass="33277">MPVPGAPPDGPVVPVPPLPVLGASSPPLRVVPEPVTDGEPVEPEGAATPDAPAARPAPASVPCRLPAEERELPCVSPLVALPPPSVMPVPVPGVPGLPGVPVVPDGPVPALPPPELPPEPPPPPAPPAPCASAAPLASAVQASHAIIHVRAFIVVSLRWKHGSRKGRSSPARMLPRTPLQGLPVSGGKSYLRPHRLVCAAAGSGISLRMAQPGRPACGLLMRNKSHLRGSGISGARDGRAGNHFQEIRPTGRPHADRWFRQHRAFRVAGAAAPSRHHAGADHRDLSGWQRSLGCAGLWHPRGDQGAGRGEPQAGAAGPRRRR</sequence>
<organism evidence="2 3">
    <name type="scientific">Cupriavidus taiwanensis</name>
    <dbReference type="NCBI Taxonomy" id="164546"/>
    <lineage>
        <taxon>Bacteria</taxon>
        <taxon>Pseudomonadati</taxon>
        <taxon>Pseudomonadota</taxon>
        <taxon>Betaproteobacteria</taxon>
        <taxon>Burkholderiales</taxon>
        <taxon>Burkholderiaceae</taxon>
        <taxon>Cupriavidus</taxon>
    </lineage>
</organism>